<comment type="cofactor">
    <cofactor evidence="10">
        <name>[2Fe-2S] cluster</name>
        <dbReference type="ChEBI" id="CHEBI:190135"/>
    </cofactor>
</comment>
<keyword evidence="2" id="KW-0813">Transport</keyword>
<dbReference type="Gene3D" id="2.40.30.10">
    <property type="entry name" value="Translation factors"/>
    <property type="match status" value="1"/>
</dbReference>
<dbReference type="PANTHER" id="PTHR43513">
    <property type="entry name" value="DIHYDROOROTATE DEHYDROGENASE B (NAD(+)), ELECTRON TRANSFER SUBUNIT"/>
    <property type="match status" value="1"/>
</dbReference>
<dbReference type="InterPro" id="IPR012165">
    <property type="entry name" value="Cyt_c3_hydrogenase_gsu"/>
</dbReference>
<dbReference type="InterPro" id="IPR019480">
    <property type="entry name" value="Dihydroorotate_DH_Fe-S-bd"/>
</dbReference>
<evidence type="ECO:0000313" key="12">
    <source>
        <dbReference type="EMBL" id="CAB4717738.1"/>
    </source>
</evidence>
<evidence type="ECO:0000256" key="3">
    <source>
        <dbReference type="ARBA" id="ARBA00022630"/>
    </source>
</evidence>
<evidence type="ECO:0000256" key="2">
    <source>
        <dbReference type="ARBA" id="ARBA00022448"/>
    </source>
</evidence>
<accession>A0A6J6R8C9</accession>
<evidence type="ECO:0000256" key="8">
    <source>
        <dbReference type="ARBA" id="ARBA00023004"/>
    </source>
</evidence>
<evidence type="ECO:0000256" key="1">
    <source>
        <dbReference type="ARBA" id="ARBA00006422"/>
    </source>
</evidence>
<proteinExistence type="inferred from homology"/>
<dbReference type="Gene3D" id="2.10.240.10">
    <property type="entry name" value="Dihydroorotate dehydrogenase, electron transfer subunit"/>
    <property type="match status" value="1"/>
</dbReference>
<reference evidence="12" key="1">
    <citation type="submission" date="2020-05" db="EMBL/GenBank/DDBJ databases">
        <authorList>
            <person name="Chiriac C."/>
            <person name="Salcher M."/>
            <person name="Ghai R."/>
            <person name="Kavagutti S V."/>
        </authorList>
    </citation>
    <scope>NUCLEOTIDE SEQUENCE</scope>
</reference>
<sequence>MTTPVQTQCEVISNKRVAAYHHITLSADKISERAKPGNFIAISVGDEKSSMLLRRSFAIYQASGRGPFGGTIEIIVAANGPGTRWLVNRTAHEKIDVVGPLGNSFGIPKEPVRALLIGGGYGSAALFSLGDALRQRNCRVEMIVGAATADKIFAPVEGKRSVHSLSIFTEDGSMGTQGRVTDPIESLLDHTDIIYACGPMGMLQAISKIAATKGIPCQSAVEESMACGIGICMTCVLPVIGDDGQTRMVRSCTEGPIFEGSKVRWDAIGTVPPGTYGGPK</sequence>
<keyword evidence="8" id="KW-0408">Iron</keyword>
<dbReference type="SUPFAM" id="SSF63380">
    <property type="entry name" value="Riboflavin synthase domain-like"/>
    <property type="match status" value="1"/>
</dbReference>
<dbReference type="SUPFAM" id="SSF52343">
    <property type="entry name" value="Ferredoxin reductase-like, C-terminal NADP-linked domain"/>
    <property type="match status" value="1"/>
</dbReference>
<keyword evidence="3" id="KW-0285">Flavoprotein</keyword>
<evidence type="ECO:0000256" key="5">
    <source>
        <dbReference type="ARBA" id="ARBA00022723"/>
    </source>
</evidence>
<evidence type="ECO:0000259" key="11">
    <source>
        <dbReference type="PROSITE" id="PS51384"/>
    </source>
</evidence>
<dbReference type="InterPro" id="IPR017938">
    <property type="entry name" value="Riboflavin_synthase-like_b-brl"/>
</dbReference>
<protein>
    <submittedName>
        <fullName evidence="12">Unannotated protein</fullName>
    </submittedName>
</protein>
<dbReference type="PROSITE" id="PS51384">
    <property type="entry name" value="FAD_FR"/>
    <property type="match status" value="1"/>
</dbReference>
<dbReference type="GO" id="GO:0016491">
    <property type="term" value="F:oxidoreductase activity"/>
    <property type="evidence" value="ECO:0007669"/>
    <property type="project" value="InterPro"/>
</dbReference>
<keyword evidence="7" id="KW-0249">Electron transport</keyword>
<dbReference type="GO" id="GO:0006221">
    <property type="term" value="P:pyrimidine nucleotide biosynthetic process"/>
    <property type="evidence" value="ECO:0007669"/>
    <property type="project" value="InterPro"/>
</dbReference>
<evidence type="ECO:0000256" key="9">
    <source>
        <dbReference type="ARBA" id="ARBA00023014"/>
    </source>
</evidence>
<evidence type="ECO:0000256" key="10">
    <source>
        <dbReference type="ARBA" id="ARBA00034078"/>
    </source>
</evidence>
<keyword evidence="9" id="KW-0411">Iron-sulfur</keyword>
<dbReference type="InterPro" id="IPR050353">
    <property type="entry name" value="PyrK_electron_transfer"/>
</dbReference>
<feature type="domain" description="FAD-binding FR-type" evidence="11">
    <location>
        <begin position="4"/>
        <end position="107"/>
    </location>
</feature>
<keyword evidence="6" id="KW-0274">FAD</keyword>
<dbReference type="AlphaFoldDB" id="A0A6J6R8C9"/>
<gene>
    <name evidence="12" type="ORF">UFOPK2659_00444</name>
</gene>
<dbReference type="PIRSF" id="PIRSF006816">
    <property type="entry name" value="Cyc3_hyd_g"/>
    <property type="match status" value="1"/>
</dbReference>
<dbReference type="CDD" id="cd06218">
    <property type="entry name" value="DHOD_e_trans"/>
    <property type="match status" value="1"/>
</dbReference>
<comment type="similarity">
    <text evidence="1">Belongs to the PyrK family.</text>
</comment>
<dbReference type="InterPro" id="IPR017927">
    <property type="entry name" value="FAD-bd_FR_type"/>
</dbReference>
<dbReference type="EMBL" id="CAEZYJ010000044">
    <property type="protein sequence ID" value="CAB4717738.1"/>
    <property type="molecule type" value="Genomic_DNA"/>
</dbReference>
<dbReference type="InterPro" id="IPR037117">
    <property type="entry name" value="Dihydroorotate_DH_ele_sf"/>
</dbReference>
<evidence type="ECO:0000256" key="4">
    <source>
        <dbReference type="ARBA" id="ARBA00022714"/>
    </source>
</evidence>
<dbReference type="GO" id="GO:0050660">
    <property type="term" value="F:flavin adenine dinucleotide binding"/>
    <property type="evidence" value="ECO:0007669"/>
    <property type="project" value="InterPro"/>
</dbReference>
<dbReference type="GO" id="GO:0046872">
    <property type="term" value="F:metal ion binding"/>
    <property type="evidence" value="ECO:0007669"/>
    <property type="project" value="UniProtKB-KW"/>
</dbReference>
<dbReference type="Gene3D" id="3.40.50.80">
    <property type="entry name" value="Nucleotide-binding domain of ferredoxin-NADP reductase (FNR) module"/>
    <property type="match status" value="1"/>
</dbReference>
<keyword evidence="5" id="KW-0479">Metal-binding</keyword>
<evidence type="ECO:0000256" key="7">
    <source>
        <dbReference type="ARBA" id="ARBA00022982"/>
    </source>
</evidence>
<keyword evidence="4" id="KW-0001">2Fe-2S</keyword>
<dbReference type="PANTHER" id="PTHR43513:SF3">
    <property type="entry name" value="DIHYDROOROTATE DEHYDROGENASE B (NAD(+)), ELECTRON TRANSFER SUBUNIT-RELATED"/>
    <property type="match status" value="1"/>
</dbReference>
<name>A0A6J6R8C9_9ZZZZ</name>
<organism evidence="12">
    <name type="scientific">freshwater metagenome</name>
    <dbReference type="NCBI Taxonomy" id="449393"/>
    <lineage>
        <taxon>unclassified sequences</taxon>
        <taxon>metagenomes</taxon>
        <taxon>ecological metagenomes</taxon>
    </lineage>
</organism>
<dbReference type="GO" id="GO:0051537">
    <property type="term" value="F:2 iron, 2 sulfur cluster binding"/>
    <property type="evidence" value="ECO:0007669"/>
    <property type="project" value="UniProtKB-KW"/>
</dbReference>
<evidence type="ECO:0000256" key="6">
    <source>
        <dbReference type="ARBA" id="ARBA00022827"/>
    </source>
</evidence>
<dbReference type="Pfam" id="PF10418">
    <property type="entry name" value="DHODB_Fe-S_bind"/>
    <property type="match status" value="1"/>
</dbReference>
<dbReference type="InterPro" id="IPR039261">
    <property type="entry name" value="FNR_nucleotide-bd"/>
</dbReference>